<evidence type="ECO:0000313" key="8">
    <source>
        <dbReference type="Proteomes" id="UP000064007"/>
    </source>
</evidence>
<name>A0A0D6ETI6_9PROT</name>
<dbReference type="GO" id="GO:0005436">
    <property type="term" value="F:sodium:phosphate symporter activity"/>
    <property type="evidence" value="ECO:0007669"/>
    <property type="project" value="InterPro"/>
</dbReference>
<keyword evidence="4 6" id="KW-1133">Transmembrane helix</keyword>
<keyword evidence="8" id="KW-1185">Reference proteome</keyword>
<proteinExistence type="predicted"/>
<keyword evidence="2" id="KW-1003">Cell membrane</keyword>
<comment type="subcellular location">
    <subcellularLocation>
        <location evidence="1">Cell membrane</location>
        <topology evidence="1">Multi-pass membrane protein</topology>
    </subcellularLocation>
</comment>
<sequence>MQIISFLAGLGFFFTGLHYLSASMQPIFSGKLRSILINFTRGPLSSALTGSFLGVITQSTSAATFLCLGLLNSGALTINRALAMVAWSGSGTALLVFLVSIDIKTASFFSLGIVGLMHLLNLTKDIKAKQLAAVFLAFGLLLFGLSLIKETGHILNTSTWAREFFIFSAESSLIGLLIGIFSALIVQSSSSVAILAVALNMAGIIHFNEALILVFGANIGSGLSVLFFASHLEGKKKQIAIYCFLSKLLGSLVLYPLTWLDSSKLFGVFNAIHLTINSSLMLSLVYLALQLSGGLVVALFQNKIILLLNYLSPESEEENLFKLHFIYPESSDNTETALILVSKEQNRLIESLVDYLEPVRIEHERDVTIQLNTRHELTLDLLTKTKLFISEAASLNKNDTNTENLFLIQSRNEDIISLVNGLYSFEQNIEATHNFQKGLASSMVESLHLILTLLNESLVTKDNDDELLVSLTSDRSDLMEKIRDSLLNDQSISLEERQMLFVSTSSFERIIWLVRRIQAARLAA</sequence>
<dbReference type="Proteomes" id="UP000064007">
    <property type="component" value="Chromosome 1"/>
</dbReference>
<feature type="transmembrane region" description="Helical" evidence="6">
    <location>
        <begin position="239"/>
        <end position="260"/>
    </location>
</feature>
<evidence type="ECO:0000256" key="5">
    <source>
        <dbReference type="ARBA" id="ARBA00023136"/>
    </source>
</evidence>
<evidence type="ECO:0000256" key="4">
    <source>
        <dbReference type="ARBA" id="ARBA00022989"/>
    </source>
</evidence>
<dbReference type="OrthoDB" id="5786928at2"/>
<dbReference type="PANTHER" id="PTHR10010">
    <property type="entry name" value="SOLUTE CARRIER FAMILY 34 SODIUM PHOSPHATE , MEMBER 2-RELATED"/>
    <property type="match status" value="1"/>
</dbReference>
<dbReference type="GO" id="GO:0044341">
    <property type="term" value="P:sodium-dependent phosphate transport"/>
    <property type="evidence" value="ECO:0007669"/>
    <property type="project" value="InterPro"/>
</dbReference>
<dbReference type="STRING" id="1581557.BN1208_0024"/>
<dbReference type="RefSeq" id="WP_046486590.1">
    <property type="nucleotide sequence ID" value="NZ_LN827929.1"/>
</dbReference>
<feature type="transmembrane region" description="Helical" evidence="6">
    <location>
        <begin position="130"/>
        <end position="148"/>
    </location>
</feature>
<dbReference type="PANTHER" id="PTHR10010:SF46">
    <property type="entry name" value="SODIUM-DEPENDENT PHOSPHATE TRANSPORT PROTEIN 2B"/>
    <property type="match status" value="1"/>
</dbReference>
<feature type="transmembrane region" description="Helical" evidence="6">
    <location>
        <begin position="280"/>
        <end position="300"/>
    </location>
</feature>
<dbReference type="AlphaFoldDB" id="A0A0D6ETI6"/>
<dbReference type="HOGENOM" id="CLU_036607_0_0_4"/>
<evidence type="ECO:0000256" key="6">
    <source>
        <dbReference type="SAM" id="Phobius"/>
    </source>
</evidence>
<organism evidence="7 8">
    <name type="scientific">Candidatus Methylopumilus planktonicus</name>
    <dbReference type="NCBI Taxonomy" id="1581557"/>
    <lineage>
        <taxon>Bacteria</taxon>
        <taxon>Pseudomonadati</taxon>
        <taxon>Pseudomonadota</taxon>
        <taxon>Betaproteobacteria</taxon>
        <taxon>Nitrosomonadales</taxon>
        <taxon>Methylophilaceae</taxon>
        <taxon>Candidatus Methylopumilus</taxon>
    </lineage>
</organism>
<dbReference type="GO" id="GO:0005886">
    <property type="term" value="C:plasma membrane"/>
    <property type="evidence" value="ECO:0007669"/>
    <property type="project" value="UniProtKB-SubCell"/>
</dbReference>
<dbReference type="KEGG" id="mbat:BN1208_0024"/>
<accession>A0A0D6ETI6</accession>
<evidence type="ECO:0000313" key="7">
    <source>
        <dbReference type="EMBL" id="CEZ18921.1"/>
    </source>
</evidence>
<evidence type="ECO:0000256" key="2">
    <source>
        <dbReference type="ARBA" id="ARBA00022475"/>
    </source>
</evidence>
<protein>
    <submittedName>
        <fullName evidence="7">Putative Na+/Picotransporter</fullName>
    </submittedName>
</protein>
<gene>
    <name evidence="7" type="ORF">BN1208_0024</name>
</gene>
<keyword evidence="5 6" id="KW-0472">Membrane</keyword>
<dbReference type="Pfam" id="PF02690">
    <property type="entry name" value="Na_Pi_cotrans"/>
    <property type="match status" value="2"/>
</dbReference>
<reference evidence="8" key="1">
    <citation type="submission" date="2014-12" db="EMBL/GenBank/DDBJ databases">
        <authorList>
            <person name="Salcher M.M."/>
        </authorList>
    </citation>
    <scope>NUCLEOTIDE SEQUENCE [LARGE SCALE GENOMIC DNA]</scope>
    <source>
        <strain evidence="8">MMS-10A-171</strain>
    </source>
</reference>
<dbReference type="EMBL" id="LN827929">
    <property type="protein sequence ID" value="CEZ18921.1"/>
    <property type="molecule type" value="Genomic_DNA"/>
</dbReference>
<dbReference type="InterPro" id="IPR003841">
    <property type="entry name" value="Na/Pi_transpt"/>
</dbReference>
<feature type="transmembrane region" description="Helical" evidence="6">
    <location>
        <begin position="164"/>
        <end position="184"/>
    </location>
</feature>
<feature type="transmembrane region" description="Helical" evidence="6">
    <location>
        <begin position="46"/>
        <end position="69"/>
    </location>
</feature>
<evidence type="ECO:0000256" key="1">
    <source>
        <dbReference type="ARBA" id="ARBA00004651"/>
    </source>
</evidence>
<keyword evidence="3 6" id="KW-0812">Transmembrane</keyword>
<feature type="transmembrane region" description="Helical" evidence="6">
    <location>
        <begin position="213"/>
        <end position="232"/>
    </location>
</feature>
<evidence type="ECO:0000256" key="3">
    <source>
        <dbReference type="ARBA" id="ARBA00022692"/>
    </source>
</evidence>
<dbReference type="NCBIfam" id="NF037997">
    <property type="entry name" value="Na_Pi_symport"/>
    <property type="match status" value="1"/>
</dbReference>